<dbReference type="Pfam" id="PF04825">
    <property type="entry name" value="Rad21_Rec8_N"/>
    <property type="match status" value="1"/>
</dbReference>
<feature type="domain" description="Rad21/Rec8-like protein N-terminal" evidence="4">
    <location>
        <begin position="1"/>
        <end position="101"/>
    </location>
</feature>
<comment type="caution">
    <text evidence="5">The sequence shown here is derived from an EMBL/GenBank/DDBJ whole genome shotgun (WGS) entry which is preliminary data.</text>
</comment>
<dbReference type="Proteomes" id="UP001180020">
    <property type="component" value="Unassembled WGS sequence"/>
</dbReference>
<feature type="region of interest" description="Disordered" evidence="3">
    <location>
        <begin position="789"/>
        <end position="810"/>
    </location>
</feature>
<accession>A0AAV9CED7</accession>
<evidence type="ECO:0000259" key="4">
    <source>
        <dbReference type="Pfam" id="PF04825"/>
    </source>
</evidence>
<evidence type="ECO:0000256" key="1">
    <source>
        <dbReference type="ARBA" id="ARBA00004123"/>
    </source>
</evidence>
<evidence type="ECO:0000256" key="2">
    <source>
        <dbReference type="ARBA" id="ARBA00023242"/>
    </source>
</evidence>
<reference evidence="5" key="2">
    <citation type="submission" date="2023-06" db="EMBL/GenBank/DDBJ databases">
        <authorList>
            <person name="Ma L."/>
            <person name="Liu K.-W."/>
            <person name="Li Z."/>
            <person name="Hsiao Y.-Y."/>
            <person name="Qi Y."/>
            <person name="Fu T."/>
            <person name="Tang G."/>
            <person name="Zhang D."/>
            <person name="Sun W.-H."/>
            <person name="Liu D.-K."/>
            <person name="Li Y."/>
            <person name="Chen G.-Z."/>
            <person name="Liu X.-D."/>
            <person name="Liao X.-Y."/>
            <person name="Jiang Y.-T."/>
            <person name="Yu X."/>
            <person name="Hao Y."/>
            <person name="Huang J."/>
            <person name="Zhao X.-W."/>
            <person name="Ke S."/>
            <person name="Chen Y.-Y."/>
            <person name="Wu W.-L."/>
            <person name="Hsu J.-L."/>
            <person name="Lin Y.-F."/>
            <person name="Huang M.-D."/>
            <person name="Li C.-Y."/>
            <person name="Huang L."/>
            <person name="Wang Z.-W."/>
            <person name="Zhao X."/>
            <person name="Zhong W.-Y."/>
            <person name="Peng D.-H."/>
            <person name="Ahmad S."/>
            <person name="Lan S."/>
            <person name="Zhang J.-S."/>
            <person name="Tsai W.-C."/>
            <person name="Van De Peer Y."/>
            <person name="Liu Z.-J."/>
        </authorList>
    </citation>
    <scope>NUCLEOTIDE SEQUENCE</scope>
    <source>
        <strain evidence="5">CP</strain>
        <tissue evidence="5">Leaves</tissue>
    </source>
</reference>
<dbReference type="PANTHER" id="PTHR12585">
    <property type="entry name" value="SCC1 / RAD21 FAMILY MEMBER"/>
    <property type="match status" value="1"/>
</dbReference>
<dbReference type="GO" id="GO:1990414">
    <property type="term" value="P:replication-born double-strand break repair via sister chromatid exchange"/>
    <property type="evidence" value="ECO:0007669"/>
    <property type="project" value="TreeGrafter"/>
</dbReference>
<dbReference type="AlphaFoldDB" id="A0AAV9CED7"/>
<proteinExistence type="predicted"/>
<feature type="region of interest" description="Disordered" evidence="3">
    <location>
        <begin position="750"/>
        <end position="772"/>
    </location>
</feature>
<dbReference type="InterPro" id="IPR006910">
    <property type="entry name" value="Rad21_Rec8_N"/>
</dbReference>
<dbReference type="GO" id="GO:0008278">
    <property type="term" value="C:cohesin complex"/>
    <property type="evidence" value="ECO:0007669"/>
    <property type="project" value="InterPro"/>
</dbReference>
<evidence type="ECO:0000313" key="5">
    <source>
        <dbReference type="EMBL" id="KAK1287286.1"/>
    </source>
</evidence>
<gene>
    <name evidence="5" type="primary">SYN3</name>
    <name evidence="5" type="ORF">QJS10_CPB19g00743</name>
</gene>
<dbReference type="GO" id="GO:0003682">
    <property type="term" value="F:chromatin binding"/>
    <property type="evidence" value="ECO:0007669"/>
    <property type="project" value="TreeGrafter"/>
</dbReference>
<sequence length="1044" mass="113806">MFYSQFILAKKGPLGTIWIAAHLERKLRKNQVADTDIGVSVDSILFPEVPIALRLSSHLLLGVVRIYSRKVNYLFHDCSEALLKIKQAFRSTAVDLPPEESTAPYHSITLPETFDLDDFELPDSVFLQGNYVDHHVSTREQITLQDNVACIGLSTSKFGLDERFGDGDASQIGLDIDEDILLDKGQHDATLMDLENPTSADNGKVPYLLRIGKSESLPPCHDDPFISSVECQTSGQPATPFANMELDDCEDVDGDRELEASKEVDDHEKHIFSNIPDSNRCDASSPLRGYNIQTPDLNEMVFPCENIEESPAVPAIGPSASAIEAPPTDLLVVAQAPSTPGLVEEAIPASVQEVSALSLQKKTSLSNSWEVAIPDTASIPCLDSEDCDPKNLGSEENLFAQCSSPNGMSSEAQGLLVPTDNLPQIVDMSQVVSLSTSEFVEPESTSIEPKASKLNDTPQEPDVIQACNNSDIGNVEPKRPSSSHDPDPITCAHGHVLQSCSSMLDEVNQSFAKDGMVVENVSLLSSKETCTSEGLGSEMVLNSSGHAVEVPGDLDVQNTSICMQLEINSDNNNSAGIITTETRPDPLNFSTSSDFPEPEKLRAAPVADLDLPNDLLGQTTFEKGPIESDGSVDRISTLSGRKRHSMESTPVLQDGNVAKFSRRPRSRKNVDILPDDDDLLSSILGMSSEITDIPIRIRILSSLVSRKDRNHSSIGVSKDLKPPQNPDINQEARMDGTGDLMASVLGKADGDEATCEAATSPQSAPPLDLPNDDQILATTSMEIDRQENWDDKAGNHDMPSSSPHPGHDAPFDEVLDDNTLCVSGGICVENDESTLKDSSVLEDPRMCGEAVGMVHESSPQECIVEAGSKVQVEDDSGKSQSEIAGKDEVFEKVLDDEPNPSSTVICAEGDPQFNMDKEHITSGYAYIVYFIRIAESSYSDVVLQDFGSRVEGNDTEFLNMDDETELNEEADNDIPDTEENQFLDNSGWSSRTRNVARYLKTLFDSEAKRERKVIPMERLLAGSENKRLHSCRTGQPFRKHQHTS</sequence>
<name>A0AAV9CED7_ACOCL</name>
<evidence type="ECO:0000313" key="6">
    <source>
        <dbReference type="Proteomes" id="UP001180020"/>
    </source>
</evidence>
<protein>
    <submittedName>
        <fullName evidence="5">Sister chromatid cohesion 1 protein 3</fullName>
    </submittedName>
</protein>
<feature type="region of interest" description="Disordered" evidence="3">
    <location>
        <begin position="440"/>
        <end position="461"/>
    </location>
</feature>
<dbReference type="InterPro" id="IPR039781">
    <property type="entry name" value="Rad21/Rec8-like"/>
</dbReference>
<organism evidence="5 6">
    <name type="scientific">Acorus calamus</name>
    <name type="common">Sweet flag</name>
    <dbReference type="NCBI Taxonomy" id="4465"/>
    <lineage>
        <taxon>Eukaryota</taxon>
        <taxon>Viridiplantae</taxon>
        <taxon>Streptophyta</taxon>
        <taxon>Embryophyta</taxon>
        <taxon>Tracheophyta</taxon>
        <taxon>Spermatophyta</taxon>
        <taxon>Magnoliopsida</taxon>
        <taxon>Liliopsida</taxon>
        <taxon>Acoraceae</taxon>
        <taxon>Acorus</taxon>
    </lineage>
</organism>
<dbReference type="PANTHER" id="PTHR12585:SF69">
    <property type="entry name" value="FI11703P"/>
    <property type="match status" value="1"/>
</dbReference>
<reference evidence="5" key="1">
    <citation type="journal article" date="2023" name="Nat. Commun.">
        <title>Diploid and tetraploid genomes of Acorus and the evolution of monocots.</title>
        <authorList>
            <person name="Ma L."/>
            <person name="Liu K.W."/>
            <person name="Li Z."/>
            <person name="Hsiao Y.Y."/>
            <person name="Qi Y."/>
            <person name="Fu T."/>
            <person name="Tang G.D."/>
            <person name="Zhang D."/>
            <person name="Sun W.H."/>
            <person name="Liu D.K."/>
            <person name="Li Y."/>
            <person name="Chen G.Z."/>
            <person name="Liu X.D."/>
            <person name="Liao X.Y."/>
            <person name="Jiang Y.T."/>
            <person name="Yu X."/>
            <person name="Hao Y."/>
            <person name="Huang J."/>
            <person name="Zhao X.W."/>
            <person name="Ke S."/>
            <person name="Chen Y.Y."/>
            <person name="Wu W.L."/>
            <person name="Hsu J.L."/>
            <person name="Lin Y.F."/>
            <person name="Huang M.D."/>
            <person name="Li C.Y."/>
            <person name="Huang L."/>
            <person name="Wang Z.W."/>
            <person name="Zhao X."/>
            <person name="Zhong W.Y."/>
            <person name="Peng D.H."/>
            <person name="Ahmad S."/>
            <person name="Lan S."/>
            <person name="Zhang J.S."/>
            <person name="Tsai W.C."/>
            <person name="Van de Peer Y."/>
            <person name="Liu Z.J."/>
        </authorList>
    </citation>
    <scope>NUCLEOTIDE SEQUENCE</scope>
    <source>
        <strain evidence="5">CP</strain>
    </source>
</reference>
<dbReference type="EMBL" id="JAUJYO010000019">
    <property type="protein sequence ID" value="KAK1287286.1"/>
    <property type="molecule type" value="Genomic_DNA"/>
</dbReference>
<keyword evidence="2" id="KW-0539">Nucleus</keyword>
<evidence type="ECO:0000256" key="3">
    <source>
        <dbReference type="SAM" id="MobiDB-lite"/>
    </source>
</evidence>
<feature type="region of interest" description="Disordered" evidence="3">
    <location>
        <begin position="708"/>
        <end position="733"/>
    </location>
</feature>
<dbReference type="GO" id="GO:0007062">
    <property type="term" value="P:sister chromatid cohesion"/>
    <property type="evidence" value="ECO:0007669"/>
    <property type="project" value="InterPro"/>
</dbReference>
<dbReference type="GO" id="GO:0005634">
    <property type="term" value="C:nucleus"/>
    <property type="evidence" value="ECO:0007669"/>
    <property type="project" value="UniProtKB-SubCell"/>
</dbReference>
<keyword evidence="6" id="KW-1185">Reference proteome</keyword>
<comment type="subcellular location">
    <subcellularLocation>
        <location evidence="1">Nucleus</location>
    </subcellularLocation>
</comment>